<dbReference type="InterPro" id="IPR009000">
    <property type="entry name" value="Transl_B-barrel_sf"/>
</dbReference>
<dbReference type="SUPFAM" id="SSF50346">
    <property type="entry name" value="PRC-barrel domain"/>
    <property type="match status" value="1"/>
</dbReference>
<accession>A0A095ZJX0</accession>
<dbReference type="InterPro" id="IPR056792">
    <property type="entry name" value="PRC_RimM"/>
</dbReference>
<dbReference type="PANTHER" id="PTHR33692:SF1">
    <property type="entry name" value="RIBOSOME MATURATION FACTOR RIMM"/>
    <property type="match status" value="1"/>
</dbReference>
<comment type="subunit">
    <text evidence="5">Binds ribosomal protein uS19.</text>
</comment>
<dbReference type="RefSeq" id="WP_036872894.1">
    <property type="nucleotide sequence ID" value="NZ_JRNN01000065.1"/>
</dbReference>
<evidence type="ECO:0000259" key="7">
    <source>
        <dbReference type="Pfam" id="PF24986"/>
    </source>
</evidence>
<keyword evidence="4 5" id="KW-0143">Chaperone</keyword>
<dbReference type="EMBL" id="JRNN01000065">
    <property type="protein sequence ID" value="KGF34681.1"/>
    <property type="molecule type" value="Genomic_DNA"/>
</dbReference>
<protein>
    <recommendedName>
        <fullName evidence="5">Ribosome maturation factor RimM</fullName>
    </recommendedName>
</protein>
<organism evidence="8 9">
    <name type="scientific">Hoylesella buccalis DNF00853</name>
    <dbReference type="NCBI Taxonomy" id="1401074"/>
    <lineage>
        <taxon>Bacteria</taxon>
        <taxon>Pseudomonadati</taxon>
        <taxon>Bacteroidota</taxon>
        <taxon>Bacteroidia</taxon>
        <taxon>Bacteroidales</taxon>
        <taxon>Prevotellaceae</taxon>
        <taxon>Hoylesella</taxon>
    </lineage>
</organism>
<comment type="subcellular location">
    <subcellularLocation>
        <location evidence="5">Cytoplasm</location>
    </subcellularLocation>
</comment>
<dbReference type="GO" id="GO:0005737">
    <property type="term" value="C:cytoplasm"/>
    <property type="evidence" value="ECO:0007669"/>
    <property type="project" value="UniProtKB-SubCell"/>
</dbReference>
<dbReference type="PANTHER" id="PTHR33692">
    <property type="entry name" value="RIBOSOME MATURATION FACTOR RIMM"/>
    <property type="match status" value="1"/>
</dbReference>
<dbReference type="AlphaFoldDB" id="A0A095ZJX0"/>
<dbReference type="Proteomes" id="UP000029556">
    <property type="component" value="Unassembled WGS sequence"/>
</dbReference>
<evidence type="ECO:0000313" key="9">
    <source>
        <dbReference type="Proteomes" id="UP000029556"/>
    </source>
</evidence>
<dbReference type="InterPro" id="IPR011961">
    <property type="entry name" value="RimM"/>
</dbReference>
<dbReference type="GO" id="GO:0006364">
    <property type="term" value="P:rRNA processing"/>
    <property type="evidence" value="ECO:0007669"/>
    <property type="project" value="UniProtKB-UniRule"/>
</dbReference>
<keyword evidence="1 5" id="KW-0963">Cytoplasm</keyword>
<dbReference type="InterPro" id="IPR002676">
    <property type="entry name" value="RimM_N"/>
</dbReference>
<dbReference type="InterPro" id="IPR011033">
    <property type="entry name" value="PRC_barrel-like_sf"/>
</dbReference>
<dbReference type="HAMAP" id="MF_00014">
    <property type="entry name" value="Ribosome_mat_RimM"/>
    <property type="match status" value="1"/>
</dbReference>
<sequence>MIKEEDVYRIGKIGKPHGVKGELSFHFTDDAFDRTESSYLILKIDGILVPFFLEEYRFRSGETVLVKFCDVDSQDKARQLTGCEVFFPRAIAESDDAHLSWAQIIGFALKDAQTGQLIGTIDSVDDSTENVLFELEDGTLIPANEDLIQQIDAQNKVITIQLPDGLLDLSDK</sequence>
<evidence type="ECO:0000256" key="4">
    <source>
        <dbReference type="ARBA" id="ARBA00023186"/>
    </source>
</evidence>
<dbReference type="Pfam" id="PF24986">
    <property type="entry name" value="PRC_RimM"/>
    <property type="match status" value="1"/>
</dbReference>
<comment type="function">
    <text evidence="5">An accessory protein needed during the final step in the assembly of 30S ribosomal subunit, possibly for assembly of the head region. Essential for efficient processing of 16S rRNA. May be needed both before and after RbfA during the maturation of 16S rRNA. It has affinity for free ribosomal 30S subunits but not for 70S ribosomes.</text>
</comment>
<dbReference type="Pfam" id="PF01782">
    <property type="entry name" value="RimM"/>
    <property type="match status" value="1"/>
</dbReference>
<evidence type="ECO:0000256" key="5">
    <source>
        <dbReference type="HAMAP-Rule" id="MF_00014"/>
    </source>
</evidence>
<evidence type="ECO:0000313" key="8">
    <source>
        <dbReference type="EMBL" id="KGF34681.1"/>
    </source>
</evidence>
<comment type="caution">
    <text evidence="8">The sequence shown here is derived from an EMBL/GenBank/DDBJ whole genome shotgun (WGS) entry which is preliminary data.</text>
</comment>
<dbReference type="Gene3D" id="2.30.30.240">
    <property type="entry name" value="PRC-barrel domain"/>
    <property type="match status" value="1"/>
</dbReference>
<gene>
    <name evidence="5" type="primary">rimM</name>
    <name evidence="8" type="ORF">HMPREF2137_06805</name>
</gene>
<evidence type="ECO:0000259" key="6">
    <source>
        <dbReference type="Pfam" id="PF01782"/>
    </source>
</evidence>
<keyword evidence="2 5" id="KW-0690">Ribosome biogenesis</keyword>
<feature type="domain" description="Ribosome maturation factor RimM PRC barrel" evidence="7">
    <location>
        <begin position="101"/>
        <end position="166"/>
    </location>
</feature>
<evidence type="ECO:0000256" key="2">
    <source>
        <dbReference type="ARBA" id="ARBA00022517"/>
    </source>
</evidence>
<evidence type="ECO:0000256" key="3">
    <source>
        <dbReference type="ARBA" id="ARBA00022552"/>
    </source>
</evidence>
<dbReference type="GO" id="GO:0042274">
    <property type="term" value="P:ribosomal small subunit biogenesis"/>
    <property type="evidence" value="ECO:0007669"/>
    <property type="project" value="UniProtKB-UniRule"/>
</dbReference>
<dbReference type="GO" id="GO:0043022">
    <property type="term" value="F:ribosome binding"/>
    <property type="evidence" value="ECO:0007669"/>
    <property type="project" value="InterPro"/>
</dbReference>
<keyword evidence="3 5" id="KW-0698">rRNA processing</keyword>
<dbReference type="NCBIfam" id="TIGR02273">
    <property type="entry name" value="16S_RimM"/>
    <property type="match status" value="1"/>
</dbReference>
<comment type="domain">
    <text evidence="5">The PRC barrel domain binds ribosomal protein uS19.</text>
</comment>
<dbReference type="GO" id="GO:0005840">
    <property type="term" value="C:ribosome"/>
    <property type="evidence" value="ECO:0007669"/>
    <property type="project" value="InterPro"/>
</dbReference>
<name>A0A095ZJX0_9BACT</name>
<dbReference type="InterPro" id="IPR036976">
    <property type="entry name" value="RimM_N_sf"/>
</dbReference>
<reference evidence="8 9" key="1">
    <citation type="submission" date="2014-07" db="EMBL/GenBank/DDBJ databases">
        <authorList>
            <person name="McCorrison J."/>
            <person name="Sanka R."/>
            <person name="Torralba M."/>
            <person name="Gillis M."/>
            <person name="Haft D.H."/>
            <person name="Methe B."/>
            <person name="Sutton G."/>
            <person name="Nelson K.E."/>
        </authorList>
    </citation>
    <scope>NUCLEOTIDE SEQUENCE [LARGE SCALE GENOMIC DNA]</scope>
    <source>
        <strain evidence="8 9">DNF00853</strain>
    </source>
</reference>
<feature type="domain" description="RimM N-terminal" evidence="6">
    <location>
        <begin position="10"/>
        <end position="89"/>
    </location>
</feature>
<comment type="similarity">
    <text evidence="5">Belongs to the RimM family.</text>
</comment>
<dbReference type="OrthoDB" id="9810331at2"/>
<evidence type="ECO:0000256" key="1">
    <source>
        <dbReference type="ARBA" id="ARBA00022490"/>
    </source>
</evidence>
<dbReference type="SUPFAM" id="SSF50447">
    <property type="entry name" value="Translation proteins"/>
    <property type="match status" value="1"/>
</dbReference>
<proteinExistence type="inferred from homology"/>
<dbReference type="Gene3D" id="2.40.30.60">
    <property type="entry name" value="RimM"/>
    <property type="match status" value="1"/>
</dbReference>